<dbReference type="OrthoDB" id="5458536at2"/>
<name>E6VTN7_PSEA9</name>
<reference evidence="2" key="1">
    <citation type="submission" date="2010-12" db="EMBL/GenBank/DDBJ databases">
        <title>Complete sequence of Desulfovibrio aespoeensis Aspo-2.</title>
        <authorList>
            <consortium name="US DOE Joint Genome Institute"/>
            <person name="Lucas S."/>
            <person name="Copeland A."/>
            <person name="Lapidus A."/>
            <person name="Cheng J.-F."/>
            <person name="Goodwin L."/>
            <person name="Pitluck S."/>
            <person name="Chertkov O."/>
            <person name="Misra M."/>
            <person name="Detter J.C."/>
            <person name="Han C."/>
            <person name="Tapia R."/>
            <person name="Land M."/>
            <person name="Hauser L."/>
            <person name="Kyrpides N."/>
            <person name="Ivanova N."/>
            <person name="Ovchinnikova G."/>
            <person name="Pedersen K."/>
            <person name="Jagevall S."/>
            <person name="Hazen T."/>
            <person name="Woyke T."/>
        </authorList>
    </citation>
    <scope>NUCLEOTIDE SEQUENCE [LARGE SCALE GENOMIC DNA]</scope>
    <source>
        <strain evidence="2">ATCC 700646 / DSM 10631 / Aspo-2</strain>
    </source>
</reference>
<accession>E6VTN7</accession>
<evidence type="ECO:0000313" key="1">
    <source>
        <dbReference type="EMBL" id="ADU63324.1"/>
    </source>
</evidence>
<dbReference type="eggNOG" id="ENOG503184N">
    <property type="taxonomic scope" value="Bacteria"/>
</dbReference>
<dbReference type="HOGENOM" id="CLU_1600042_0_0_7"/>
<keyword evidence="2" id="KW-1185">Reference proteome</keyword>
<sequence precursor="true">MKQTLPFLLAALALLTGCLSYGSVGVGSTSGVGVAFSSHGDFLYSGPDAAYRSNREGLRAFLDQDYATARTHFDATLDAYPGNPDAVFYLGLTLQFLDEREQGFAVLATFRDPLNTRVTQEVQWWTTYCRKKPEMTPDDIRRTLVNARGEGFQREREERWEDRWGI</sequence>
<dbReference type="RefSeq" id="WP_013515236.1">
    <property type="nucleotide sequence ID" value="NC_014844.1"/>
</dbReference>
<evidence type="ECO:0000313" key="2">
    <source>
        <dbReference type="Proteomes" id="UP000002191"/>
    </source>
</evidence>
<dbReference type="EMBL" id="CP002431">
    <property type="protein sequence ID" value="ADU63324.1"/>
    <property type="molecule type" value="Genomic_DNA"/>
</dbReference>
<evidence type="ECO:0008006" key="3">
    <source>
        <dbReference type="Google" id="ProtNLM"/>
    </source>
</evidence>
<dbReference type="PROSITE" id="PS51257">
    <property type="entry name" value="PROKAR_LIPOPROTEIN"/>
    <property type="match status" value="1"/>
</dbReference>
<dbReference type="KEGG" id="das:Daes_2319"/>
<dbReference type="Proteomes" id="UP000002191">
    <property type="component" value="Chromosome"/>
</dbReference>
<proteinExistence type="predicted"/>
<dbReference type="STRING" id="643562.Daes_2319"/>
<dbReference type="AlphaFoldDB" id="E6VTN7"/>
<gene>
    <name evidence="1" type="ordered locus">Daes_2319</name>
</gene>
<reference evidence="1 2" key="2">
    <citation type="journal article" date="2014" name="Genome Announc.">
        <title>Complete Genome Sequence of the Subsurface, Mesophilic Sulfate-Reducing Bacterium Desulfovibrio aespoeensis Aspo-2.</title>
        <authorList>
            <person name="Pedersen K."/>
            <person name="Bengtsson A."/>
            <person name="Edlund J."/>
            <person name="Rabe L."/>
            <person name="Hazen T."/>
            <person name="Chakraborty R."/>
            <person name="Goodwin L."/>
            <person name="Shapiro N."/>
        </authorList>
    </citation>
    <scope>NUCLEOTIDE SEQUENCE [LARGE SCALE GENOMIC DNA]</scope>
    <source>
        <strain evidence="2">ATCC 700646 / DSM 10631 / Aspo-2</strain>
    </source>
</reference>
<dbReference type="SUPFAM" id="SSF48452">
    <property type="entry name" value="TPR-like"/>
    <property type="match status" value="1"/>
</dbReference>
<organism evidence="1 2">
    <name type="scientific">Pseudodesulfovibrio aespoeensis (strain ATCC 700646 / DSM 10631 / Aspo-2)</name>
    <name type="common">Desulfovibrio aespoeensis</name>
    <dbReference type="NCBI Taxonomy" id="643562"/>
    <lineage>
        <taxon>Bacteria</taxon>
        <taxon>Pseudomonadati</taxon>
        <taxon>Thermodesulfobacteriota</taxon>
        <taxon>Desulfovibrionia</taxon>
        <taxon>Desulfovibrionales</taxon>
        <taxon>Desulfovibrionaceae</taxon>
    </lineage>
</organism>
<dbReference type="InterPro" id="IPR011990">
    <property type="entry name" value="TPR-like_helical_dom_sf"/>
</dbReference>
<protein>
    <recommendedName>
        <fullName evidence="3">Lipoprotein</fullName>
    </recommendedName>
</protein>